<comment type="caution">
    <text evidence="1">The sequence shown here is derived from an EMBL/GenBank/DDBJ whole genome shotgun (WGS) entry which is preliminary data.</text>
</comment>
<gene>
    <name evidence="1" type="ORF">OCV99_06400</name>
</gene>
<dbReference type="RefSeq" id="WP_158369245.1">
    <property type="nucleotide sequence ID" value="NZ_JAOQJU010000004.1"/>
</dbReference>
<organism evidence="1 2">
    <name type="scientific">Dorea acetigenes</name>
    <dbReference type="NCBI Taxonomy" id="2981787"/>
    <lineage>
        <taxon>Bacteria</taxon>
        <taxon>Bacillati</taxon>
        <taxon>Bacillota</taxon>
        <taxon>Clostridia</taxon>
        <taxon>Lachnospirales</taxon>
        <taxon>Lachnospiraceae</taxon>
        <taxon>Dorea</taxon>
    </lineage>
</organism>
<protein>
    <submittedName>
        <fullName evidence="1">Uncharacterized protein</fullName>
    </submittedName>
</protein>
<accession>A0ABT2RLE4</accession>
<reference evidence="1 2" key="1">
    <citation type="journal article" date="2021" name="ISME Commun">
        <title>Automated analysis of genomic sequences facilitates high-throughput and comprehensive description of bacteria.</title>
        <authorList>
            <person name="Hitch T.C.A."/>
        </authorList>
    </citation>
    <scope>NUCLEOTIDE SEQUENCE [LARGE SCALE GENOMIC DNA]</scope>
    <source>
        <strain evidence="1 2">Sanger_03</strain>
    </source>
</reference>
<sequence>MVIACGVAAPAMLGVAAVTVAAGVLTSANGVSDRRQENMRKLIVKRNKSRVGIWIKYWCVIDGSLTECKKIFGTENRCSGEFYPIANGEILEIPIENKEYNFFVMAQTSTGLIYSNEVIIEQGEENVVYEIETRYSFIRGSKLYIKKIID</sequence>
<evidence type="ECO:0000313" key="1">
    <source>
        <dbReference type="EMBL" id="MCU6686190.1"/>
    </source>
</evidence>
<dbReference type="EMBL" id="JAOQJU010000004">
    <property type="protein sequence ID" value="MCU6686190.1"/>
    <property type="molecule type" value="Genomic_DNA"/>
</dbReference>
<keyword evidence="2" id="KW-1185">Reference proteome</keyword>
<evidence type="ECO:0000313" key="2">
    <source>
        <dbReference type="Proteomes" id="UP001652431"/>
    </source>
</evidence>
<proteinExistence type="predicted"/>
<dbReference type="Proteomes" id="UP001652431">
    <property type="component" value="Unassembled WGS sequence"/>
</dbReference>
<name>A0ABT2RLE4_9FIRM</name>